<dbReference type="Proteomes" id="UP000281170">
    <property type="component" value="Plasmid 19"/>
</dbReference>
<dbReference type="EMBL" id="LNKA01000001">
    <property type="protein sequence ID" value="KTC66157.1"/>
    <property type="molecule type" value="Genomic_DNA"/>
</dbReference>
<dbReference type="Proteomes" id="UP000054859">
    <property type="component" value="Unassembled WGS sequence"/>
</dbReference>
<name>A0A0W0R512_9GAMM</name>
<organism evidence="2 4">
    <name type="scientific">Legionella adelaidensis</name>
    <dbReference type="NCBI Taxonomy" id="45056"/>
    <lineage>
        <taxon>Bacteria</taxon>
        <taxon>Pseudomonadati</taxon>
        <taxon>Pseudomonadota</taxon>
        <taxon>Gammaproteobacteria</taxon>
        <taxon>Legionellales</taxon>
        <taxon>Legionellaceae</taxon>
        <taxon>Legionella</taxon>
    </lineage>
</organism>
<reference evidence="2 4" key="1">
    <citation type="submission" date="2015-11" db="EMBL/GenBank/DDBJ databases">
        <title>Identification of large and diverse effector repertoires of 38 Legionella species.</title>
        <authorList>
            <person name="Burstein D."/>
            <person name="Amaro F."/>
            <person name="Zusman T."/>
            <person name="Lifshitz Z."/>
            <person name="Cohen O."/>
            <person name="Gilbert J.A."/>
            <person name="Pupko T."/>
            <person name="Shuman H.A."/>
            <person name="Segal G."/>
        </authorList>
    </citation>
    <scope>NUCLEOTIDE SEQUENCE [LARGE SCALE GENOMIC DNA]</scope>
    <source>
        <strain evidence="2 4">1762-AUS-E</strain>
    </source>
</reference>
<dbReference type="GO" id="GO:0035438">
    <property type="term" value="F:cyclic-di-GMP binding"/>
    <property type="evidence" value="ECO:0007669"/>
    <property type="project" value="InterPro"/>
</dbReference>
<dbReference type="EMBL" id="LR134428">
    <property type="protein sequence ID" value="VEH85669.1"/>
    <property type="molecule type" value="Genomic_DNA"/>
</dbReference>
<dbReference type="Gene3D" id="2.40.10.220">
    <property type="entry name" value="predicted glycosyltransferase like domains"/>
    <property type="match status" value="1"/>
</dbReference>
<gene>
    <name evidence="2" type="primary">pilZ</name>
    <name evidence="2" type="ORF">Lade_0815</name>
    <name evidence="3" type="ORF">NCTC12735_01304</name>
</gene>
<evidence type="ECO:0000313" key="4">
    <source>
        <dbReference type="Proteomes" id="UP000054859"/>
    </source>
</evidence>
<proteinExistence type="predicted"/>
<dbReference type="KEGG" id="ladl:NCTC12735_01304"/>
<accession>A0A0W0R512</accession>
<keyword evidence="4" id="KW-1185">Reference proteome</keyword>
<dbReference type="OrthoDB" id="5296245at2"/>
<keyword evidence="3" id="KW-0614">Plasmid</keyword>
<evidence type="ECO:0000259" key="1">
    <source>
        <dbReference type="Pfam" id="PF07238"/>
    </source>
</evidence>
<evidence type="ECO:0000313" key="2">
    <source>
        <dbReference type="EMBL" id="KTC66157.1"/>
    </source>
</evidence>
<dbReference type="InterPro" id="IPR009875">
    <property type="entry name" value="PilZ_domain"/>
</dbReference>
<geneLocation type="plasmid" evidence="3 5">
    <name>19</name>
</geneLocation>
<dbReference type="Pfam" id="PF07238">
    <property type="entry name" value="PilZ"/>
    <property type="match status" value="1"/>
</dbReference>
<dbReference type="STRING" id="45056.Lade_0815"/>
<reference evidence="3 5" key="2">
    <citation type="submission" date="2018-12" db="EMBL/GenBank/DDBJ databases">
        <authorList>
            <consortium name="Pathogen Informatics"/>
        </authorList>
    </citation>
    <scope>NUCLEOTIDE SEQUENCE [LARGE SCALE GENOMIC DNA]</scope>
    <source>
        <strain evidence="3 5">NCTC12735</strain>
        <plasmid evidence="5">19</plasmid>
    </source>
</reference>
<sequence>MSDNVITCSFDTEDALYMAYMPFVKGCGLFIRTKVEYSLGDKVSLEIKLFDEPEPYTIEARVVWVTPIGCQGNKPSGIGVQFEGEKSRLLCNKIETYLAGSLNSNRFTDTL</sequence>
<dbReference type="AlphaFoldDB" id="A0A0W0R512"/>
<feature type="domain" description="PilZ" evidence="1">
    <location>
        <begin position="5"/>
        <end position="99"/>
    </location>
</feature>
<evidence type="ECO:0000313" key="5">
    <source>
        <dbReference type="Proteomes" id="UP000281170"/>
    </source>
</evidence>
<evidence type="ECO:0000313" key="3">
    <source>
        <dbReference type="EMBL" id="VEH85669.1"/>
    </source>
</evidence>
<dbReference type="PATRIC" id="fig|45056.6.peg.844"/>
<protein>
    <submittedName>
        <fullName evidence="2">Type 4 fimbrial biogenesis protein PilZ</fullName>
    </submittedName>
</protein>
<dbReference type="RefSeq" id="WP_058461860.1">
    <property type="nucleotide sequence ID" value="NZ_CAAAHS010000005.1"/>
</dbReference>